<dbReference type="SMART" id="SM00230">
    <property type="entry name" value="CysPc"/>
    <property type="match status" value="1"/>
</dbReference>
<evidence type="ECO:0000256" key="3">
    <source>
        <dbReference type="ARBA" id="ARBA00022670"/>
    </source>
</evidence>
<sequence>MGDCYFLGALSVLATRRDLLLPLFVSARPSLGFYQCKFFKNGQWTIVTVDDRLPVNAQGKLVFAHCRDLNEFWVPIIEKAYAKLHGYYEAIESGSISAALMDLTGEASQSFDFNQGEGLDLIRSGKMWELLQQFEKEQYLMGCSCKKGGIETDTGKGILGNHAYSVLQCVQVSAKDRLLRIRNPWGCKEWTGRWSDGSKEWTTALKKKLNFEFGDDGTFFMCFEDFVDQYDNLFVCRLLTDAVGHVFQHLMFEHEWNKQSAGGCSNHDTWRNNDQWAITVPKKTDMFICLMQPDQRMLQGKEDYSASIGFNLFAADNSRKLATPDPGKIAQKCNYSPSRDVAAWVTVNPGDYVLSPTTFKPGQTMPYYLHIFSFHPVEVDLIGDGPGNAAAFAKGKWSGKTSGGCFNHQTWINNPKYLLKFGKTGTIDVEINLIQGPKATCFVGLYIFGGYQDGKGLAQNQCVKQLQCTNKNEISVSVQMPTQGGDYVIMPVTFKPGETNEFDLLIQTKEKVTLFELEGNMQALRSNKVPEVSSKNTKKPAGYAIVARQGNKAKDAGKDLSMHTPSPASPRTAPAPQGKTTMMAPARASPSPAPKPAPATKPSVASPPAPKPAKPAPPTAKSSVASSPAPKPAPKPTPKPYVPPAKAGGGGTSISLHSNQKGDVILSFGGSKKPKQNTTTIYHCGGCGTQIAKGAAKCSRCGVKLKK</sequence>
<dbReference type="SUPFAM" id="SSF54001">
    <property type="entry name" value="Cysteine proteinases"/>
    <property type="match status" value="1"/>
</dbReference>
<dbReference type="AlphaFoldDB" id="A0A6B2KYK4"/>
<dbReference type="Pfam" id="PF01067">
    <property type="entry name" value="Calpain_III"/>
    <property type="match status" value="2"/>
</dbReference>
<name>A0A6B2KYK4_9EUKA</name>
<evidence type="ECO:0000259" key="13">
    <source>
        <dbReference type="PROSITE" id="PS50203"/>
    </source>
</evidence>
<keyword evidence="2" id="KW-0597">Phosphoprotein</keyword>
<evidence type="ECO:0000256" key="4">
    <source>
        <dbReference type="ARBA" id="ARBA00022723"/>
    </source>
</evidence>
<dbReference type="Gene3D" id="2.60.120.380">
    <property type="match status" value="2"/>
</dbReference>
<dbReference type="InterPro" id="IPR022684">
    <property type="entry name" value="Calpain_cysteine_protease"/>
</dbReference>
<evidence type="ECO:0000256" key="12">
    <source>
        <dbReference type="SAM" id="MobiDB-lite"/>
    </source>
</evidence>
<reference evidence="14" key="1">
    <citation type="journal article" date="2020" name="J. Eukaryot. Microbiol.">
        <title>De novo Sequencing, Assembly and Annotation of the Transcriptome for the Free-Living Testate Amoeba Arcella intermedia.</title>
        <authorList>
            <person name="Ribeiro G.M."/>
            <person name="Porfirio-Sousa A.L."/>
            <person name="Maurer-Alcala X.X."/>
            <person name="Katz L.A."/>
            <person name="Lahr D.J.G."/>
        </authorList>
    </citation>
    <scope>NUCLEOTIDE SEQUENCE</scope>
</reference>
<evidence type="ECO:0000256" key="6">
    <source>
        <dbReference type="ARBA" id="ARBA00022771"/>
    </source>
</evidence>
<dbReference type="CDD" id="cd00044">
    <property type="entry name" value="CysPc"/>
    <property type="match status" value="1"/>
</dbReference>
<dbReference type="InterPro" id="IPR001300">
    <property type="entry name" value="Peptidase_C2_calpain_cat"/>
</dbReference>
<evidence type="ECO:0000256" key="10">
    <source>
        <dbReference type="PIRSR" id="PIRSR622684-1"/>
    </source>
</evidence>
<evidence type="ECO:0000313" key="14">
    <source>
        <dbReference type="EMBL" id="NDV29737.1"/>
    </source>
</evidence>
<feature type="active site" evidence="10 11">
    <location>
        <position position="162"/>
    </location>
</feature>
<dbReference type="GO" id="GO:0008270">
    <property type="term" value="F:zinc ion binding"/>
    <property type="evidence" value="ECO:0007669"/>
    <property type="project" value="UniProtKB-KW"/>
</dbReference>
<dbReference type="PANTHER" id="PTHR10183:SF379">
    <property type="entry name" value="CALPAIN-5"/>
    <property type="match status" value="1"/>
</dbReference>
<proteinExistence type="inferred from homology"/>
<comment type="similarity">
    <text evidence="1">Belongs to the peptidase C2 family.</text>
</comment>
<feature type="active site" evidence="10 11">
    <location>
        <position position="183"/>
    </location>
</feature>
<keyword evidence="4" id="KW-0479">Metal-binding</keyword>
<keyword evidence="6" id="KW-0863">Zinc-finger</keyword>
<evidence type="ECO:0000256" key="5">
    <source>
        <dbReference type="ARBA" id="ARBA00022737"/>
    </source>
</evidence>
<evidence type="ECO:0000256" key="1">
    <source>
        <dbReference type="ARBA" id="ARBA00007623"/>
    </source>
</evidence>
<dbReference type="PRINTS" id="PR00704">
    <property type="entry name" value="CALPAIN"/>
</dbReference>
<dbReference type="Pfam" id="PF00648">
    <property type="entry name" value="Peptidase_C2"/>
    <property type="match status" value="1"/>
</dbReference>
<dbReference type="EMBL" id="GIBP01000768">
    <property type="protein sequence ID" value="NDV29737.1"/>
    <property type="molecule type" value="Transcribed_RNA"/>
</dbReference>
<keyword evidence="9" id="KW-0862">Zinc</keyword>
<dbReference type="SMART" id="SM00720">
    <property type="entry name" value="calpain_III"/>
    <property type="match status" value="2"/>
</dbReference>
<dbReference type="InterPro" id="IPR022682">
    <property type="entry name" value="Calpain_domain_III"/>
</dbReference>
<dbReference type="SUPFAM" id="SSF49758">
    <property type="entry name" value="Calpain large subunit, middle domain (domain III)"/>
    <property type="match status" value="2"/>
</dbReference>
<feature type="domain" description="Calpain catalytic" evidence="13">
    <location>
        <begin position="1"/>
        <end position="239"/>
    </location>
</feature>
<dbReference type="Gene3D" id="3.90.70.10">
    <property type="entry name" value="Cysteine proteinases"/>
    <property type="match status" value="1"/>
</dbReference>
<feature type="region of interest" description="Disordered" evidence="12">
    <location>
        <begin position="554"/>
        <end position="658"/>
    </location>
</feature>
<dbReference type="PANTHER" id="PTHR10183">
    <property type="entry name" value="CALPAIN"/>
    <property type="match status" value="1"/>
</dbReference>
<keyword evidence="5" id="KW-0677">Repeat</keyword>
<organism evidence="14">
    <name type="scientific">Arcella intermedia</name>
    <dbReference type="NCBI Taxonomy" id="1963864"/>
    <lineage>
        <taxon>Eukaryota</taxon>
        <taxon>Amoebozoa</taxon>
        <taxon>Tubulinea</taxon>
        <taxon>Elardia</taxon>
        <taxon>Arcellinida</taxon>
        <taxon>Sphaerothecina</taxon>
        <taxon>Arcellidae</taxon>
        <taxon>Arcella</taxon>
    </lineage>
</organism>
<evidence type="ECO:0000256" key="11">
    <source>
        <dbReference type="PROSITE-ProRule" id="PRU00239"/>
    </source>
</evidence>
<evidence type="ECO:0000256" key="2">
    <source>
        <dbReference type="ARBA" id="ARBA00022553"/>
    </source>
</evidence>
<dbReference type="InterPro" id="IPR036213">
    <property type="entry name" value="Calpain_III_sf"/>
</dbReference>
<dbReference type="InterPro" id="IPR038765">
    <property type="entry name" value="Papain-like_cys_pep_sf"/>
</dbReference>
<dbReference type="FunFam" id="3.90.70.10:FF:000010">
    <property type="entry name" value="Calpain 15"/>
    <property type="match status" value="1"/>
</dbReference>
<dbReference type="GO" id="GO:0004198">
    <property type="term" value="F:calcium-dependent cysteine-type endopeptidase activity"/>
    <property type="evidence" value="ECO:0007669"/>
    <property type="project" value="InterPro"/>
</dbReference>
<feature type="compositionally biased region" description="Pro residues" evidence="12">
    <location>
        <begin position="591"/>
        <end position="618"/>
    </location>
</feature>
<protein>
    <recommendedName>
        <fullName evidence="13">Calpain catalytic domain-containing protein</fullName>
    </recommendedName>
</protein>
<evidence type="ECO:0000256" key="8">
    <source>
        <dbReference type="ARBA" id="ARBA00022807"/>
    </source>
</evidence>
<accession>A0A6B2KYK4</accession>
<evidence type="ECO:0000256" key="9">
    <source>
        <dbReference type="ARBA" id="ARBA00022833"/>
    </source>
</evidence>
<feature type="compositionally biased region" description="Low complexity" evidence="12">
    <location>
        <begin position="564"/>
        <end position="576"/>
    </location>
</feature>
<keyword evidence="8 11" id="KW-0788">Thiol protease</keyword>
<evidence type="ECO:0000256" key="7">
    <source>
        <dbReference type="ARBA" id="ARBA00022801"/>
    </source>
</evidence>
<feature type="active site" evidence="10 11">
    <location>
        <position position="4"/>
    </location>
</feature>
<keyword evidence="3 11" id="KW-0645">Protease</keyword>
<feature type="compositionally biased region" description="Low complexity" evidence="12">
    <location>
        <begin position="619"/>
        <end position="628"/>
    </location>
</feature>
<feature type="compositionally biased region" description="Pro residues" evidence="12">
    <location>
        <begin position="629"/>
        <end position="643"/>
    </location>
</feature>
<dbReference type="GO" id="GO:0006508">
    <property type="term" value="P:proteolysis"/>
    <property type="evidence" value="ECO:0007669"/>
    <property type="project" value="UniProtKB-KW"/>
</dbReference>
<dbReference type="InterPro" id="IPR022683">
    <property type="entry name" value="Calpain_III"/>
</dbReference>
<keyword evidence="7 11" id="KW-0378">Hydrolase</keyword>
<dbReference type="PROSITE" id="PS50203">
    <property type="entry name" value="CALPAIN_CAT"/>
    <property type="match status" value="1"/>
</dbReference>